<comment type="catalytic activity">
    <reaction evidence="1">
        <text>Hydrolysis of (1-&gt;3)-beta-D-glucosidic linkages in (1-&gt;3)-beta-D-glucans.</text>
        <dbReference type="EC" id="3.2.1.39"/>
    </reaction>
</comment>
<evidence type="ECO:0000259" key="11">
    <source>
        <dbReference type="Pfam" id="PF17652"/>
    </source>
</evidence>
<dbReference type="Pfam" id="PF17652">
    <property type="entry name" value="Glyco_hydro81C"/>
    <property type="match status" value="1"/>
</dbReference>
<dbReference type="EC" id="3.2.1.39" evidence="3"/>
<protein>
    <recommendedName>
        <fullName evidence="3">glucan endo-1,3-beta-D-glucosidase</fullName>
        <ecNumber evidence="3">3.2.1.39</ecNumber>
    </recommendedName>
</protein>
<dbReference type="GO" id="GO:0042973">
    <property type="term" value="F:glucan endo-1,3-beta-D-glucosidase activity"/>
    <property type="evidence" value="ECO:0007669"/>
    <property type="project" value="UniProtKB-EC"/>
</dbReference>
<keyword evidence="7" id="KW-0961">Cell wall biogenesis/degradation</keyword>
<dbReference type="InterPro" id="IPR005200">
    <property type="entry name" value="Endo-beta-glucanase"/>
</dbReference>
<feature type="region of interest" description="Disordered" evidence="9">
    <location>
        <begin position="1"/>
        <end position="26"/>
    </location>
</feature>
<dbReference type="AlphaFoldDB" id="A0AAV9X705"/>
<evidence type="ECO:0000256" key="5">
    <source>
        <dbReference type="ARBA" id="ARBA00023277"/>
    </source>
</evidence>
<evidence type="ECO:0000313" key="12">
    <source>
        <dbReference type="EMBL" id="KAK6537484.1"/>
    </source>
</evidence>
<feature type="domain" description="Glycosyl hydrolase family 81 C-terminal" evidence="11">
    <location>
        <begin position="422"/>
        <end position="774"/>
    </location>
</feature>
<dbReference type="GO" id="GO:0009986">
    <property type="term" value="C:cell surface"/>
    <property type="evidence" value="ECO:0007669"/>
    <property type="project" value="TreeGrafter"/>
</dbReference>
<dbReference type="Proteomes" id="UP001365542">
    <property type="component" value="Unassembled WGS sequence"/>
</dbReference>
<dbReference type="Gene3D" id="1.20.5.420">
    <property type="entry name" value="Immunoglobulin FC, subunit C"/>
    <property type="match status" value="1"/>
</dbReference>
<dbReference type="EMBL" id="JAVHJO010000009">
    <property type="protein sequence ID" value="KAK6537484.1"/>
    <property type="molecule type" value="Genomic_DNA"/>
</dbReference>
<comment type="caution">
    <text evidence="12">The sequence shown here is derived from an EMBL/GenBank/DDBJ whole genome shotgun (WGS) entry which is preliminary data.</text>
</comment>
<evidence type="ECO:0000313" key="13">
    <source>
        <dbReference type="Proteomes" id="UP001365542"/>
    </source>
</evidence>
<gene>
    <name evidence="12" type="ORF">TWF694_011669</name>
</gene>
<reference evidence="12 13" key="1">
    <citation type="submission" date="2019-10" db="EMBL/GenBank/DDBJ databases">
        <authorList>
            <person name="Palmer J.M."/>
        </authorList>
    </citation>
    <scope>NUCLEOTIDE SEQUENCE [LARGE SCALE GENOMIC DNA]</scope>
    <source>
        <strain evidence="12 13">TWF694</strain>
    </source>
</reference>
<keyword evidence="8" id="KW-0624">Polysaccharide degradation</keyword>
<dbReference type="InterPro" id="IPR040451">
    <property type="entry name" value="GH81_N"/>
</dbReference>
<sequence>MSEGAVQNVKPDPKAHLENPAPVILSSPGDANEFPLGGIKGNLQAIAAQHDSPASHDQVNSEAASVNIFDQPISTGAPLPMFTRKSDHPVPRRGVINMDGVPVGTNKFYENLLLGNGNLGVWTQPYSVWANQDPNMWGLAISHTDASQLVFGPDPNANPVQYYFNPVGINSLTLSANEFNTTTSTVTTESITPHSALVTFWANRATTPSSKRLNSFLVQGMGFVTGRYRDLVPKINSGVLIRSFSYSGTLSNNGVAPRQKWTVTLEDGKQWRIYAIANSGTAPLQLQLLNNTTIQASGSFSGLVQIAKLATTGYEAILDQTAGSVVTDATISATVAGAVGTYQLTFTSTGSSTAGAPLMYALPHHVASFDSATSGKVFGNLQLKSTTKGLMSAVVANSWTLVESNMPVSVGWLPGSNRNWTPNTLNAIRAAIASDINYDVINDSNNPSQYYSGKHLAKYAQVVLVASDVLKDAGLAQQGFVTLKTAIDRFAQNQQIYPLFYDTKWGGLVSSSWWVTKNDGEDFGNAFYNDHHFHYGYFVYAAAVLAHIEQVQFGTSTWVKANRGYINNLIRDVANPSTKDPYFPVSRSFDFFHGHSWAKGLYASGDGKDEESSSEDYNFSYGMKLWANVIGDANMEARANLQLAILARSLNSYFLMSNSNTNQPANFIQNKVSGILFENKIDHVTYFGTNIEYIEGIHMLPLTPISPYIRTKTFCSEEWSRYFDGRTDSINSGWRGVLWANAAIFSPAASYSFFAGPSFQATWLDDGASRTWYLVFAAGLGGGS</sequence>
<evidence type="ECO:0000256" key="1">
    <source>
        <dbReference type="ARBA" id="ARBA00000382"/>
    </source>
</evidence>
<name>A0AAV9X705_9PEZI</name>
<feature type="domain" description="Glycosyl hydrolase family 81 N-terminal" evidence="10">
    <location>
        <begin position="88"/>
        <end position="416"/>
    </location>
</feature>
<keyword evidence="4" id="KW-0378">Hydrolase</keyword>
<keyword evidence="13" id="KW-1185">Reference proteome</keyword>
<keyword evidence="6" id="KW-0326">Glycosidase</keyword>
<keyword evidence="5" id="KW-0119">Carbohydrate metabolism</keyword>
<dbReference type="Pfam" id="PF03639">
    <property type="entry name" value="Glyco_hydro_81"/>
    <property type="match status" value="1"/>
</dbReference>
<evidence type="ECO:0000256" key="9">
    <source>
        <dbReference type="SAM" id="MobiDB-lite"/>
    </source>
</evidence>
<dbReference type="InterPro" id="IPR040720">
    <property type="entry name" value="GH81_C"/>
</dbReference>
<evidence type="ECO:0000256" key="7">
    <source>
        <dbReference type="ARBA" id="ARBA00023316"/>
    </source>
</evidence>
<evidence type="ECO:0000256" key="4">
    <source>
        <dbReference type="ARBA" id="ARBA00022801"/>
    </source>
</evidence>
<evidence type="ECO:0000256" key="8">
    <source>
        <dbReference type="ARBA" id="ARBA00023326"/>
    </source>
</evidence>
<dbReference type="Gene3D" id="2.70.98.30">
    <property type="entry name" value="Golgi alpha-mannosidase II, domain 4"/>
    <property type="match status" value="1"/>
</dbReference>
<evidence type="ECO:0000259" key="10">
    <source>
        <dbReference type="Pfam" id="PF03639"/>
    </source>
</evidence>
<comment type="similarity">
    <text evidence="2">Belongs to the glycosyl hydrolase 81 family.</text>
</comment>
<dbReference type="GO" id="GO:0071555">
    <property type="term" value="P:cell wall organization"/>
    <property type="evidence" value="ECO:0007669"/>
    <property type="project" value="UniProtKB-KW"/>
</dbReference>
<evidence type="ECO:0000256" key="6">
    <source>
        <dbReference type="ARBA" id="ARBA00023295"/>
    </source>
</evidence>
<dbReference type="PANTHER" id="PTHR31983:SF0">
    <property type="entry name" value="GLUCAN ENDO-1,3-BETA-D-GLUCOSIDASE 2"/>
    <property type="match status" value="1"/>
</dbReference>
<dbReference type="Gene3D" id="1.10.287.1170">
    <property type="entry name" value="glycoside hydrolase family 81 endo-[beta] glucanase"/>
    <property type="match status" value="1"/>
</dbReference>
<dbReference type="GO" id="GO:0000272">
    <property type="term" value="P:polysaccharide catabolic process"/>
    <property type="evidence" value="ECO:0007669"/>
    <property type="project" value="UniProtKB-KW"/>
</dbReference>
<evidence type="ECO:0000256" key="3">
    <source>
        <dbReference type="ARBA" id="ARBA00012780"/>
    </source>
</evidence>
<dbReference type="GO" id="GO:0052861">
    <property type="term" value="F:endo-1,3(4)-beta-glucanase activity"/>
    <property type="evidence" value="ECO:0007669"/>
    <property type="project" value="InterPro"/>
</dbReference>
<evidence type="ECO:0000256" key="2">
    <source>
        <dbReference type="ARBA" id="ARBA00010730"/>
    </source>
</evidence>
<proteinExistence type="inferred from homology"/>
<dbReference type="PANTHER" id="PTHR31983">
    <property type="entry name" value="ENDO-1,3(4)-BETA-GLUCANASE 1"/>
    <property type="match status" value="1"/>
</dbReference>
<organism evidence="12 13">
    <name type="scientific">Orbilia ellipsospora</name>
    <dbReference type="NCBI Taxonomy" id="2528407"/>
    <lineage>
        <taxon>Eukaryota</taxon>
        <taxon>Fungi</taxon>
        <taxon>Dikarya</taxon>
        <taxon>Ascomycota</taxon>
        <taxon>Pezizomycotina</taxon>
        <taxon>Orbiliomycetes</taxon>
        <taxon>Orbiliales</taxon>
        <taxon>Orbiliaceae</taxon>
        <taxon>Orbilia</taxon>
    </lineage>
</organism>
<dbReference type="PROSITE" id="PS52008">
    <property type="entry name" value="GH81"/>
    <property type="match status" value="1"/>
</dbReference>
<accession>A0AAV9X705</accession>